<accession>A0A919CFE2</accession>
<dbReference type="Pfam" id="PF13546">
    <property type="entry name" value="DDE_5"/>
    <property type="match status" value="1"/>
</dbReference>
<dbReference type="GO" id="GO:0031419">
    <property type="term" value="F:cobalamin binding"/>
    <property type="evidence" value="ECO:0007669"/>
    <property type="project" value="InterPro"/>
</dbReference>
<dbReference type="GO" id="GO:0050667">
    <property type="term" value="P:homocysteine metabolic process"/>
    <property type="evidence" value="ECO:0007669"/>
    <property type="project" value="TreeGrafter"/>
</dbReference>
<dbReference type="Pfam" id="PF02310">
    <property type="entry name" value="B12-binding"/>
    <property type="match status" value="1"/>
</dbReference>
<proteinExistence type="predicted"/>
<dbReference type="InterPro" id="IPR050554">
    <property type="entry name" value="Met_Synthase/Corrinoid"/>
</dbReference>
<comment type="caution">
    <text evidence="4">The sequence shown here is derived from an EMBL/GenBank/DDBJ whole genome shotgun (WGS) entry which is preliminary data.</text>
</comment>
<dbReference type="GO" id="GO:0005829">
    <property type="term" value="C:cytosol"/>
    <property type="evidence" value="ECO:0007669"/>
    <property type="project" value="TreeGrafter"/>
</dbReference>
<dbReference type="Gene3D" id="1.10.1240.10">
    <property type="entry name" value="Methionine synthase domain"/>
    <property type="match status" value="1"/>
</dbReference>
<reference evidence="4" key="1">
    <citation type="journal article" date="2014" name="Int. J. Syst. Evol. Microbiol.">
        <title>Complete genome sequence of Corynebacterium casei LMG S-19264T (=DSM 44701T), isolated from a smear-ripened cheese.</title>
        <authorList>
            <consortium name="US DOE Joint Genome Institute (JGI-PGF)"/>
            <person name="Walter F."/>
            <person name="Albersmeier A."/>
            <person name="Kalinowski J."/>
            <person name="Ruckert C."/>
        </authorList>
    </citation>
    <scope>NUCLEOTIDE SEQUENCE</scope>
    <source>
        <strain evidence="4">JCM 4637</strain>
    </source>
</reference>
<feature type="domain" description="B12-binding" evidence="3">
    <location>
        <begin position="160"/>
        <end position="285"/>
    </location>
</feature>
<evidence type="ECO:0000259" key="3">
    <source>
        <dbReference type="PROSITE" id="PS51332"/>
    </source>
</evidence>
<dbReference type="AlphaFoldDB" id="A0A919CFE2"/>
<dbReference type="InterPro" id="IPR036594">
    <property type="entry name" value="Meth_synthase_dom"/>
</dbReference>
<gene>
    <name evidence="4" type="ORF">GCM10010334_80820</name>
</gene>
<dbReference type="InterPro" id="IPR038721">
    <property type="entry name" value="IS701-like_DDE_dom"/>
</dbReference>
<name>A0A919CFE2_9ACTN</name>
<dbReference type="GO" id="GO:0008705">
    <property type="term" value="F:methionine synthase activity"/>
    <property type="evidence" value="ECO:0007669"/>
    <property type="project" value="TreeGrafter"/>
</dbReference>
<dbReference type="EMBL" id="BMVC01000029">
    <property type="protein sequence ID" value="GHD18241.1"/>
    <property type="molecule type" value="Genomic_DNA"/>
</dbReference>
<organism evidence="4 5">
    <name type="scientific">Streptomyces finlayi</name>
    <dbReference type="NCBI Taxonomy" id="67296"/>
    <lineage>
        <taxon>Bacteria</taxon>
        <taxon>Bacillati</taxon>
        <taxon>Actinomycetota</taxon>
        <taxon>Actinomycetes</taxon>
        <taxon>Kitasatosporales</taxon>
        <taxon>Streptomycetaceae</taxon>
        <taxon>Streptomyces</taxon>
    </lineage>
</organism>
<dbReference type="InterPro" id="IPR006158">
    <property type="entry name" value="Cobalamin-bd"/>
</dbReference>
<evidence type="ECO:0000313" key="5">
    <source>
        <dbReference type="Proteomes" id="UP000638353"/>
    </source>
</evidence>
<dbReference type="PANTHER" id="PTHR45833">
    <property type="entry name" value="METHIONINE SYNTHASE"/>
    <property type="match status" value="1"/>
</dbReference>
<evidence type="ECO:0000256" key="1">
    <source>
        <dbReference type="ARBA" id="ARBA00022723"/>
    </source>
</evidence>
<protein>
    <submittedName>
        <fullName evidence="4">Cobalamin-binding protein</fullName>
    </submittedName>
</protein>
<dbReference type="PANTHER" id="PTHR45833:SF1">
    <property type="entry name" value="METHIONINE SYNTHASE"/>
    <property type="match status" value="1"/>
</dbReference>
<dbReference type="Proteomes" id="UP000638353">
    <property type="component" value="Unassembled WGS sequence"/>
</dbReference>
<keyword evidence="1" id="KW-0479">Metal-binding</keyword>
<dbReference type="InterPro" id="IPR036724">
    <property type="entry name" value="Cobalamin-bd_sf"/>
</dbReference>
<dbReference type="SUPFAM" id="SSF52242">
    <property type="entry name" value="Cobalamin (vitamin B12)-binding domain"/>
    <property type="match status" value="1"/>
</dbReference>
<dbReference type="Gene3D" id="3.40.50.280">
    <property type="entry name" value="Cobalamin-binding domain"/>
    <property type="match status" value="1"/>
</dbReference>
<dbReference type="CDD" id="cd02065">
    <property type="entry name" value="B12-binding_like"/>
    <property type="match status" value="1"/>
</dbReference>
<dbReference type="GO" id="GO:0046872">
    <property type="term" value="F:metal ion binding"/>
    <property type="evidence" value="ECO:0007669"/>
    <property type="project" value="UniProtKB-KW"/>
</dbReference>
<keyword evidence="2" id="KW-0170">Cobalt</keyword>
<evidence type="ECO:0000256" key="2">
    <source>
        <dbReference type="ARBA" id="ARBA00023285"/>
    </source>
</evidence>
<evidence type="ECO:0000313" key="4">
    <source>
        <dbReference type="EMBL" id="GHD18241.1"/>
    </source>
</evidence>
<dbReference type="PROSITE" id="PS51332">
    <property type="entry name" value="B12_BINDING"/>
    <property type="match status" value="1"/>
</dbReference>
<reference evidence="4" key="2">
    <citation type="submission" date="2020-09" db="EMBL/GenBank/DDBJ databases">
        <authorList>
            <person name="Sun Q."/>
            <person name="Ohkuma M."/>
        </authorList>
    </citation>
    <scope>NUCLEOTIDE SEQUENCE</scope>
    <source>
        <strain evidence="4">JCM 4637</strain>
    </source>
</reference>
<sequence length="417" mass="45342">MRLLHHDGRDEAFGFTSHFREDVYGCLTRRADTLFELCNAMLCEDGPVTSPVDLRLLAEHRRGHGALYDALNQGCIDVDRLRKALAVLPQPKAADGRLVLALLDPEAVLLDVIAVVQGRVGEEWAANRMSVAQEHAATAINERAVAALAVHPGARRKPSLGRVTVACVDGEWHALPARLVAEVLKLRGWQVDYLGAQVPAPHLITHLHQTKADAVALSSSIATRLPTAYAAITACQVVGVPVLVGGAAFGPDGQYAKLLGAQAWAPDARAAADLLEKGPLAGPELDHQQMDDLPHLEDQEYTMVARNNDSLVRTVFHALEDAFPAMRGYDDMQRERTAEDLAHIVDFLATALYLDDEGLFTWFLAWTADILKARGVPKQSLPPALRLFARELRDFPRASRLLARGVDALTAAPHPAA</sequence>
<dbReference type="GO" id="GO:0046653">
    <property type="term" value="P:tetrahydrofolate metabolic process"/>
    <property type="evidence" value="ECO:0007669"/>
    <property type="project" value="TreeGrafter"/>
</dbReference>